<organism evidence="3 4">
    <name type="scientific">Salinimicrobium tongyeongense</name>
    <dbReference type="NCBI Taxonomy" id="2809707"/>
    <lineage>
        <taxon>Bacteria</taxon>
        <taxon>Pseudomonadati</taxon>
        <taxon>Bacteroidota</taxon>
        <taxon>Flavobacteriia</taxon>
        <taxon>Flavobacteriales</taxon>
        <taxon>Flavobacteriaceae</taxon>
        <taxon>Salinimicrobium</taxon>
    </lineage>
</organism>
<evidence type="ECO:0000259" key="2">
    <source>
        <dbReference type="Pfam" id="PF13439"/>
    </source>
</evidence>
<evidence type="ECO:0000259" key="1">
    <source>
        <dbReference type="Pfam" id="PF00534"/>
    </source>
</evidence>
<dbReference type="InterPro" id="IPR001296">
    <property type="entry name" value="Glyco_trans_1"/>
</dbReference>
<protein>
    <submittedName>
        <fullName evidence="3">Glycosyltransferase</fullName>
    </submittedName>
</protein>
<gene>
    <name evidence="3" type="ORF">JRG66_01010</name>
</gene>
<accession>A0ABY6NRV4</accession>
<dbReference type="Gene3D" id="3.40.50.2000">
    <property type="entry name" value="Glycogen Phosphorylase B"/>
    <property type="match status" value="2"/>
</dbReference>
<evidence type="ECO:0000313" key="3">
    <source>
        <dbReference type="EMBL" id="UZH55509.1"/>
    </source>
</evidence>
<dbReference type="EMBL" id="CP069620">
    <property type="protein sequence ID" value="UZH55509.1"/>
    <property type="molecule type" value="Genomic_DNA"/>
</dbReference>
<name>A0ABY6NRV4_9FLAO</name>
<dbReference type="Proteomes" id="UP001163981">
    <property type="component" value="Chromosome"/>
</dbReference>
<dbReference type="PANTHER" id="PTHR12526">
    <property type="entry name" value="GLYCOSYLTRANSFERASE"/>
    <property type="match status" value="1"/>
</dbReference>
<keyword evidence="4" id="KW-1185">Reference proteome</keyword>
<proteinExistence type="predicted"/>
<feature type="domain" description="Glycosyl transferase family 1" evidence="1">
    <location>
        <begin position="182"/>
        <end position="347"/>
    </location>
</feature>
<dbReference type="InterPro" id="IPR028098">
    <property type="entry name" value="Glyco_trans_4-like_N"/>
</dbReference>
<evidence type="ECO:0000313" key="4">
    <source>
        <dbReference type="Proteomes" id="UP001163981"/>
    </source>
</evidence>
<dbReference type="PANTHER" id="PTHR12526:SF630">
    <property type="entry name" value="GLYCOSYLTRANSFERASE"/>
    <property type="match status" value="1"/>
</dbReference>
<sequence>MSKIKILHIIKSLGRGGAEVLLPETLKLHNLSKFEFHYIYFLPWKDQMVQPIKEAGGTVTCVQASNNLSLLGKSNEVIKYCKKNKIDLIHSHLPWSGFLGRIVYQRTKLPVIYTEHNIQERYHLATKILNKLSFNFQDLAIGVSEDSSQSIYKNINPKVKVRTVLNGVNTEYFQKDIDKGNRIRKEFSIPDDACVIGNIAVFREQKAIPDWLRAFKIIHQNHPEVYGLLVGAGPKEDEVKALIKEYNLEKRVILPGLQTDTVAYFSAFDIFMMSSAFEGLPIALLEAMSMQCAVVSTKAGGVVEVVENNKSGILCDVGSYSCLANKASELILDLNKREKFQLAARERVIDNFSLKRMVDELENIYIDITRK</sequence>
<dbReference type="SUPFAM" id="SSF53756">
    <property type="entry name" value="UDP-Glycosyltransferase/glycogen phosphorylase"/>
    <property type="match status" value="1"/>
</dbReference>
<dbReference type="Pfam" id="PF13439">
    <property type="entry name" value="Glyco_transf_4"/>
    <property type="match status" value="1"/>
</dbReference>
<dbReference type="Pfam" id="PF00534">
    <property type="entry name" value="Glycos_transf_1"/>
    <property type="match status" value="1"/>
</dbReference>
<feature type="domain" description="Glycosyltransferase subfamily 4-like N-terminal" evidence="2">
    <location>
        <begin position="66"/>
        <end position="171"/>
    </location>
</feature>
<dbReference type="RefSeq" id="WP_265163881.1">
    <property type="nucleotide sequence ID" value="NZ_CP069620.1"/>
</dbReference>
<reference evidence="3" key="1">
    <citation type="submission" date="2021-02" db="EMBL/GenBank/DDBJ databases">
        <title>Salinimicrobium sp. nov. isolated from seawater in Tongyeong, Republic of Korea.</title>
        <authorList>
            <person name="Lee S.-J."/>
        </authorList>
    </citation>
    <scope>NUCLEOTIDE SEQUENCE</scope>
    <source>
        <strain evidence="3">HN-2-9-2</strain>
    </source>
</reference>